<dbReference type="Proteomes" id="UP000663882">
    <property type="component" value="Unassembled WGS sequence"/>
</dbReference>
<evidence type="ECO:0000313" key="2">
    <source>
        <dbReference type="EMBL" id="CAF1017489.1"/>
    </source>
</evidence>
<evidence type="ECO:0000313" key="10">
    <source>
        <dbReference type="Proteomes" id="UP000663870"/>
    </source>
</evidence>
<dbReference type="Proteomes" id="UP000663836">
    <property type="component" value="Unassembled WGS sequence"/>
</dbReference>
<dbReference type="Proteomes" id="UP000663854">
    <property type="component" value="Unassembled WGS sequence"/>
</dbReference>
<dbReference type="EMBL" id="CAJNOL010001780">
    <property type="protein sequence ID" value="CAF1417754.1"/>
    <property type="molecule type" value="Genomic_DNA"/>
</dbReference>
<dbReference type="AlphaFoldDB" id="A0A815M2M0"/>
<gene>
    <name evidence="9" type="ORF">FNK824_LOCUS9003</name>
    <name evidence="8" type="ORF">JBS370_LOCUS6081</name>
    <name evidence="5" type="ORF">JXQ802_LOCUS35670</name>
    <name evidence="6" type="ORF">JXQ802_LOCUS35702</name>
    <name evidence="7" type="ORF">OTI717_LOCUS2093</name>
    <name evidence="2" type="ORF">PYM288_LOCUS15436</name>
    <name evidence="4" type="ORF">RFH988_LOCUS30449</name>
    <name evidence="1" type="ORF">SEV965_LOCUS11500</name>
    <name evidence="3" type="ORF">ZHD862_LOCUS19123</name>
</gene>
<accession>A0A815M2M0</accession>
<sequence>MLNKLFKMLNSDEEKSFDENDFSSLVASSLRNVIENSVVDLVLPYRILSLSHLSSWKTFQNDLIKILKRNSNSNQENNQDLLLLHHFHYCTNHFNEKQQEDFSFETLMNSHIGFIRTQSDFDRLRQFM</sequence>
<dbReference type="OrthoDB" id="9979304at2759"/>
<keyword evidence="10" id="KW-1185">Reference proteome</keyword>
<evidence type="ECO:0000313" key="6">
    <source>
        <dbReference type="EMBL" id="CAF1418371.1"/>
    </source>
</evidence>
<protein>
    <submittedName>
        <fullName evidence="5">Uncharacterized protein</fullName>
    </submittedName>
</protein>
<dbReference type="EMBL" id="CAJOBD010000327">
    <property type="protein sequence ID" value="CAF3646061.1"/>
    <property type="molecule type" value="Genomic_DNA"/>
</dbReference>
<dbReference type="Proteomes" id="UP000663870">
    <property type="component" value="Unassembled WGS sequence"/>
</dbReference>
<evidence type="ECO:0000313" key="5">
    <source>
        <dbReference type="EMBL" id="CAF1417754.1"/>
    </source>
</evidence>
<dbReference type="EMBL" id="CAJNOO010003051">
    <property type="protein sequence ID" value="CAF1314839.1"/>
    <property type="molecule type" value="Genomic_DNA"/>
</dbReference>
<evidence type="ECO:0000313" key="4">
    <source>
        <dbReference type="EMBL" id="CAF1314839.1"/>
    </source>
</evidence>
<name>A0A815M2M0_9BILA</name>
<evidence type="ECO:0000313" key="7">
    <source>
        <dbReference type="EMBL" id="CAF3508033.1"/>
    </source>
</evidence>
<comment type="caution">
    <text evidence="5">The sequence shown here is derived from an EMBL/GenBank/DDBJ whole genome shotgun (WGS) entry which is preliminary data.</text>
</comment>
<organism evidence="5 10">
    <name type="scientific">Rotaria sordida</name>
    <dbReference type="NCBI Taxonomy" id="392033"/>
    <lineage>
        <taxon>Eukaryota</taxon>
        <taxon>Metazoa</taxon>
        <taxon>Spiralia</taxon>
        <taxon>Gnathifera</taxon>
        <taxon>Rotifera</taxon>
        <taxon>Eurotatoria</taxon>
        <taxon>Bdelloidea</taxon>
        <taxon>Philodinida</taxon>
        <taxon>Philodinidae</taxon>
        <taxon>Rotaria</taxon>
    </lineage>
</organism>
<reference evidence="5" key="1">
    <citation type="submission" date="2021-02" db="EMBL/GenBank/DDBJ databases">
        <authorList>
            <person name="Nowell W R."/>
        </authorList>
    </citation>
    <scope>NUCLEOTIDE SEQUENCE</scope>
</reference>
<dbReference type="EMBL" id="CAJOAX010000097">
    <property type="protein sequence ID" value="CAF3508033.1"/>
    <property type="molecule type" value="Genomic_DNA"/>
</dbReference>
<dbReference type="EMBL" id="CAJNOU010000498">
    <property type="protein sequence ID" value="CAF1015067.1"/>
    <property type="molecule type" value="Genomic_DNA"/>
</dbReference>
<dbReference type="Proteomes" id="UP000663874">
    <property type="component" value="Unassembled WGS sequence"/>
</dbReference>
<dbReference type="Proteomes" id="UP000663889">
    <property type="component" value="Unassembled WGS sequence"/>
</dbReference>
<proteinExistence type="predicted"/>
<dbReference type="EMBL" id="CAJOBE010000915">
    <property type="protein sequence ID" value="CAF3698567.1"/>
    <property type="molecule type" value="Genomic_DNA"/>
</dbReference>
<evidence type="ECO:0000313" key="9">
    <source>
        <dbReference type="EMBL" id="CAF3698567.1"/>
    </source>
</evidence>
<dbReference type="EMBL" id="CAJNOH010000370">
    <property type="protein sequence ID" value="CAF1017489.1"/>
    <property type="molecule type" value="Genomic_DNA"/>
</dbReference>
<dbReference type="EMBL" id="CAJNOT010001025">
    <property type="protein sequence ID" value="CAF1130723.1"/>
    <property type="molecule type" value="Genomic_DNA"/>
</dbReference>
<dbReference type="EMBL" id="CAJNOL010001784">
    <property type="protein sequence ID" value="CAF1418371.1"/>
    <property type="molecule type" value="Genomic_DNA"/>
</dbReference>
<evidence type="ECO:0000313" key="3">
    <source>
        <dbReference type="EMBL" id="CAF1130723.1"/>
    </source>
</evidence>
<evidence type="ECO:0000313" key="8">
    <source>
        <dbReference type="EMBL" id="CAF3646061.1"/>
    </source>
</evidence>
<dbReference type="Proteomes" id="UP000663823">
    <property type="component" value="Unassembled WGS sequence"/>
</dbReference>
<evidence type="ECO:0000313" key="1">
    <source>
        <dbReference type="EMBL" id="CAF1015067.1"/>
    </source>
</evidence>
<dbReference type="Proteomes" id="UP000663864">
    <property type="component" value="Unassembled WGS sequence"/>
</dbReference>